<comment type="catalytic activity">
    <reaction evidence="9 10">
        <text>L-glutamine + H2O = L-glutamate + NH4(+)</text>
        <dbReference type="Rhea" id="RHEA:15889"/>
        <dbReference type="ChEBI" id="CHEBI:15377"/>
        <dbReference type="ChEBI" id="CHEBI:28938"/>
        <dbReference type="ChEBI" id="CHEBI:29985"/>
        <dbReference type="ChEBI" id="CHEBI:58359"/>
        <dbReference type="EC" id="3.5.1.2"/>
    </reaction>
</comment>
<dbReference type="NCBIfam" id="TIGR01855">
    <property type="entry name" value="IMP_synth_hisH"/>
    <property type="match status" value="1"/>
</dbReference>
<dbReference type="Pfam" id="PF00117">
    <property type="entry name" value="GATase"/>
    <property type="match status" value="1"/>
</dbReference>
<name>A0ABZ3H1V3_GEOAI</name>
<evidence type="ECO:0000256" key="8">
    <source>
        <dbReference type="ARBA" id="ARBA00047838"/>
    </source>
</evidence>
<dbReference type="RefSeq" id="WP_193808476.1">
    <property type="nucleotide sequence ID" value="NZ_CP087714.1"/>
</dbReference>
<dbReference type="CDD" id="cd01748">
    <property type="entry name" value="GATase1_IGP_Synthase"/>
    <property type="match status" value="1"/>
</dbReference>
<dbReference type="InterPro" id="IPR017926">
    <property type="entry name" value="GATASE"/>
</dbReference>
<sequence>MIAIINYGAGNLRSISKALEKAGAVVKITSELEEIESADAVVLPGVGAFETAINNLQNISDHIKDSKVPVLGICLGMQLFATYSEEGGLHRGLDVIEGRVVRFPKDSGKIPHMGWNEIEPGDHPIFEGIESRYFYFVHSYYFKTKAENVIAWTEYGIKFPSAVAKGNFIGLQFHPEKSGKNGLKVLENFISMI</sequence>
<dbReference type="InterPro" id="IPR029062">
    <property type="entry name" value="Class_I_gatase-like"/>
</dbReference>
<organism evidence="12 13">
    <name type="scientific">Geoglobus acetivorans</name>
    <dbReference type="NCBI Taxonomy" id="565033"/>
    <lineage>
        <taxon>Archaea</taxon>
        <taxon>Methanobacteriati</taxon>
        <taxon>Methanobacteriota</taxon>
        <taxon>Archaeoglobi</taxon>
        <taxon>Archaeoglobales</taxon>
        <taxon>Archaeoglobaceae</taxon>
        <taxon>Geoglobus</taxon>
    </lineage>
</organism>
<feature type="active site" evidence="10">
    <location>
        <position position="176"/>
    </location>
</feature>
<keyword evidence="5 10" id="KW-0315">Glutamine amidotransferase</keyword>
<evidence type="ECO:0000256" key="2">
    <source>
        <dbReference type="ARBA" id="ARBA00011152"/>
    </source>
</evidence>
<proteinExistence type="inferred from homology"/>
<evidence type="ECO:0000256" key="4">
    <source>
        <dbReference type="ARBA" id="ARBA00022801"/>
    </source>
</evidence>
<dbReference type="PANTHER" id="PTHR42701:SF1">
    <property type="entry name" value="IMIDAZOLE GLYCEROL PHOSPHATE SYNTHASE SUBUNIT HISH"/>
    <property type="match status" value="1"/>
</dbReference>
<dbReference type="GeneID" id="90449583"/>
<dbReference type="EC" id="3.5.1.2" evidence="10"/>
<evidence type="ECO:0000256" key="3">
    <source>
        <dbReference type="ARBA" id="ARBA00022605"/>
    </source>
</evidence>
<gene>
    <name evidence="10 12" type="primary">hisH</name>
    <name evidence="12" type="ORF">LPQ35_07800</name>
</gene>
<keyword evidence="3 10" id="KW-0028">Amino-acid biosynthesis</keyword>
<keyword evidence="13" id="KW-1185">Reference proteome</keyword>
<feature type="active site" description="Nucleophile" evidence="10">
    <location>
        <position position="74"/>
    </location>
</feature>
<dbReference type="PIRSF" id="PIRSF000495">
    <property type="entry name" value="Amidotransf_hisH"/>
    <property type="match status" value="1"/>
</dbReference>
<evidence type="ECO:0000256" key="1">
    <source>
        <dbReference type="ARBA" id="ARBA00005091"/>
    </source>
</evidence>
<evidence type="ECO:0000256" key="7">
    <source>
        <dbReference type="ARBA" id="ARBA00023239"/>
    </source>
</evidence>
<comment type="catalytic activity">
    <reaction evidence="8 10">
        <text>5-[(5-phospho-1-deoxy-D-ribulos-1-ylimino)methylamino]-1-(5-phospho-beta-D-ribosyl)imidazole-4-carboxamide + L-glutamine = D-erythro-1-(imidazol-4-yl)glycerol 3-phosphate + 5-amino-1-(5-phospho-beta-D-ribosyl)imidazole-4-carboxamide + L-glutamate + H(+)</text>
        <dbReference type="Rhea" id="RHEA:24793"/>
        <dbReference type="ChEBI" id="CHEBI:15378"/>
        <dbReference type="ChEBI" id="CHEBI:29985"/>
        <dbReference type="ChEBI" id="CHEBI:58278"/>
        <dbReference type="ChEBI" id="CHEBI:58359"/>
        <dbReference type="ChEBI" id="CHEBI:58475"/>
        <dbReference type="ChEBI" id="CHEBI:58525"/>
        <dbReference type="EC" id="4.3.2.10"/>
    </reaction>
</comment>
<dbReference type="EMBL" id="CP087714">
    <property type="protein sequence ID" value="XAT63156.1"/>
    <property type="molecule type" value="Genomic_DNA"/>
</dbReference>
<evidence type="ECO:0000256" key="9">
    <source>
        <dbReference type="ARBA" id="ARBA00049534"/>
    </source>
</evidence>
<comment type="subunit">
    <text evidence="2 10">Heterodimer of HisH and HisF.</text>
</comment>
<evidence type="ECO:0000256" key="10">
    <source>
        <dbReference type="HAMAP-Rule" id="MF_00278"/>
    </source>
</evidence>
<dbReference type="InterPro" id="IPR010139">
    <property type="entry name" value="Imidazole-glycPsynth_HisH"/>
</dbReference>
<dbReference type="PANTHER" id="PTHR42701">
    <property type="entry name" value="IMIDAZOLE GLYCEROL PHOSPHATE SYNTHASE SUBUNIT HISH"/>
    <property type="match status" value="1"/>
</dbReference>
<keyword evidence="7 10" id="KW-0456">Lyase</keyword>
<evidence type="ECO:0000259" key="11">
    <source>
        <dbReference type="Pfam" id="PF00117"/>
    </source>
</evidence>
<dbReference type="HAMAP" id="MF_00278">
    <property type="entry name" value="HisH"/>
    <property type="match status" value="1"/>
</dbReference>
<evidence type="ECO:0000256" key="5">
    <source>
        <dbReference type="ARBA" id="ARBA00022962"/>
    </source>
</evidence>
<keyword evidence="4 10" id="KW-0378">Hydrolase</keyword>
<keyword evidence="6 10" id="KW-0368">Histidine biosynthesis</keyword>
<reference evidence="12 13" key="1">
    <citation type="submission" date="2021-11" db="EMBL/GenBank/DDBJ databases">
        <title>Whole genome of Geoglobus acetivorans.</title>
        <authorList>
            <person name="Liu D."/>
        </authorList>
    </citation>
    <scope>NUCLEOTIDE SEQUENCE [LARGE SCALE GENOMIC DNA]</scope>
    <source>
        <strain evidence="12 13">SBH6</strain>
    </source>
</reference>
<evidence type="ECO:0000313" key="13">
    <source>
        <dbReference type="Proteomes" id="UP001492541"/>
    </source>
</evidence>
<evidence type="ECO:0000313" key="12">
    <source>
        <dbReference type="EMBL" id="XAT63156.1"/>
    </source>
</evidence>
<dbReference type="Gene3D" id="3.40.50.880">
    <property type="match status" value="1"/>
</dbReference>
<dbReference type="EC" id="4.3.2.10" evidence="10"/>
<keyword evidence="10" id="KW-0963">Cytoplasm</keyword>
<dbReference type="Proteomes" id="UP001492541">
    <property type="component" value="Chromosome"/>
</dbReference>
<dbReference type="SUPFAM" id="SSF52317">
    <property type="entry name" value="Class I glutamine amidotransferase-like"/>
    <property type="match status" value="1"/>
</dbReference>
<evidence type="ECO:0000256" key="6">
    <source>
        <dbReference type="ARBA" id="ARBA00023102"/>
    </source>
</evidence>
<accession>A0ABZ3H1V3</accession>
<comment type="subcellular location">
    <subcellularLocation>
        <location evidence="10">Cytoplasm</location>
    </subcellularLocation>
</comment>
<protein>
    <recommendedName>
        <fullName evidence="10">Imidazole glycerol phosphate synthase subunit HisH</fullName>
        <ecNumber evidence="10">4.3.2.10</ecNumber>
    </recommendedName>
    <alternativeName>
        <fullName evidence="10">IGP synthase glutaminase subunit</fullName>
        <ecNumber evidence="10">3.5.1.2</ecNumber>
    </alternativeName>
    <alternativeName>
        <fullName evidence="10">IGP synthase subunit HisH</fullName>
    </alternativeName>
    <alternativeName>
        <fullName evidence="10">ImGP synthase subunit HisH</fullName>
        <shortName evidence="10">IGPS subunit HisH</shortName>
    </alternativeName>
</protein>
<dbReference type="PROSITE" id="PS51273">
    <property type="entry name" value="GATASE_TYPE_1"/>
    <property type="match status" value="1"/>
</dbReference>
<feature type="active site" evidence="10">
    <location>
        <position position="174"/>
    </location>
</feature>
<dbReference type="GO" id="GO:0016829">
    <property type="term" value="F:lyase activity"/>
    <property type="evidence" value="ECO:0007669"/>
    <property type="project" value="UniProtKB-KW"/>
</dbReference>
<comment type="pathway">
    <text evidence="1 10">Amino-acid biosynthesis; L-histidine biosynthesis; L-histidine from 5-phospho-alpha-D-ribose 1-diphosphate: step 5/9.</text>
</comment>
<comment type="function">
    <text evidence="10">IGPS catalyzes the conversion of PRFAR and glutamine to IGP, AICAR and glutamate. The HisH subunit catalyzes the hydrolysis of glutamine to glutamate and ammonia as part of the synthesis of IGP and AICAR. The resulting ammonia molecule is channeled to the active site of HisF.</text>
</comment>
<feature type="domain" description="Glutamine amidotransferase" evidence="11">
    <location>
        <begin position="4"/>
        <end position="190"/>
    </location>
</feature>